<dbReference type="InterPro" id="IPR018060">
    <property type="entry name" value="HTH_AraC"/>
</dbReference>
<dbReference type="SUPFAM" id="SSF46689">
    <property type="entry name" value="Homeodomain-like"/>
    <property type="match status" value="1"/>
</dbReference>
<organism evidence="5 6">
    <name type="scientific">Bailinhaonella thermotolerans</name>
    <dbReference type="NCBI Taxonomy" id="1070861"/>
    <lineage>
        <taxon>Bacteria</taxon>
        <taxon>Bacillati</taxon>
        <taxon>Actinomycetota</taxon>
        <taxon>Actinomycetes</taxon>
        <taxon>Streptosporangiales</taxon>
        <taxon>Streptosporangiaceae</taxon>
        <taxon>Bailinhaonella</taxon>
    </lineage>
</organism>
<keyword evidence="2" id="KW-0238">DNA-binding</keyword>
<dbReference type="RefSeq" id="WP_119931085.1">
    <property type="nucleotide sequence ID" value="NZ_QZEY01000023.1"/>
</dbReference>
<keyword evidence="1" id="KW-0805">Transcription regulation</keyword>
<dbReference type="Proteomes" id="UP000265768">
    <property type="component" value="Unassembled WGS sequence"/>
</dbReference>
<dbReference type="OrthoDB" id="9799345at2"/>
<dbReference type="PANTHER" id="PTHR46796:SF6">
    <property type="entry name" value="ARAC SUBFAMILY"/>
    <property type="match status" value="1"/>
</dbReference>
<keyword evidence="6" id="KW-1185">Reference proteome</keyword>
<proteinExistence type="predicted"/>
<evidence type="ECO:0000259" key="4">
    <source>
        <dbReference type="PROSITE" id="PS01124"/>
    </source>
</evidence>
<dbReference type="SMART" id="SM00342">
    <property type="entry name" value="HTH_ARAC"/>
    <property type="match status" value="1"/>
</dbReference>
<dbReference type="PROSITE" id="PS01124">
    <property type="entry name" value="HTH_ARAC_FAMILY_2"/>
    <property type="match status" value="1"/>
</dbReference>
<dbReference type="Pfam" id="PF12833">
    <property type="entry name" value="HTH_18"/>
    <property type="match status" value="1"/>
</dbReference>
<dbReference type="Gene3D" id="1.10.10.60">
    <property type="entry name" value="Homeodomain-like"/>
    <property type="match status" value="1"/>
</dbReference>
<reference evidence="5 6" key="1">
    <citation type="submission" date="2018-09" db="EMBL/GenBank/DDBJ databases">
        <title>YIM 75507 draft genome.</title>
        <authorList>
            <person name="Tang S."/>
            <person name="Feng Y."/>
        </authorList>
    </citation>
    <scope>NUCLEOTIDE SEQUENCE [LARGE SCALE GENOMIC DNA]</scope>
    <source>
        <strain evidence="5 6">YIM 75507</strain>
    </source>
</reference>
<comment type="caution">
    <text evidence="5">The sequence shown here is derived from an EMBL/GenBank/DDBJ whole genome shotgun (WGS) entry which is preliminary data.</text>
</comment>
<dbReference type="AlphaFoldDB" id="A0A3A4A4X1"/>
<dbReference type="EMBL" id="QZEY01000023">
    <property type="protein sequence ID" value="RJL22010.1"/>
    <property type="molecule type" value="Genomic_DNA"/>
</dbReference>
<evidence type="ECO:0000313" key="5">
    <source>
        <dbReference type="EMBL" id="RJL22010.1"/>
    </source>
</evidence>
<gene>
    <name evidence="5" type="ORF">D5H75_36005</name>
</gene>
<dbReference type="InterPro" id="IPR009057">
    <property type="entry name" value="Homeodomain-like_sf"/>
</dbReference>
<sequence>MGLVTYRTHDLPQRDRFPYWQELANGSYVPALLRSDRQEDFRGAMRILLLGEVLISLVVHDPLEVIRTERMVRRTDAGLCVLSLSLAGRGGLSYGDRSSVHEVGEMCFYDSSRPIRAWREGGPGRSLVLQFPRAWPGLPRDFVPELAGVTLDARCGVGGLLAAHLSRVIRDAPDYTEAEEQTVARMSLDLVAATLAYQMDQADALTPETARRVLLRRIDDFIERRLGDPELTPAVVAAAHHISLRYLHRLFQERGGPSVAALIRRSRLERCRRDLADPRMSHHSLAAIAARWGLTDRAAFSRLFRSAYGLPPGEYRRACARGEQCADFHIPGHE</sequence>
<protein>
    <submittedName>
        <fullName evidence="5">Helix-turn-helix domain-containing protein</fullName>
    </submittedName>
</protein>
<dbReference type="GO" id="GO:0003700">
    <property type="term" value="F:DNA-binding transcription factor activity"/>
    <property type="evidence" value="ECO:0007669"/>
    <property type="project" value="InterPro"/>
</dbReference>
<dbReference type="InterPro" id="IPR035418">
    <property type="entry name" value="AraC-bd_2"/>
</dbReference>
<feature type="domain" description="HTH araC/xylS-type" evidence="4">
    <location>
        <begin position="216"/>
        <end position="318"/>
    </location>
</feature>
<dbReference type="Pfam" id="PF14525">
    <property type="entry name" value="AraC_binding_2"/>
    <property type="match status" value="1"/>
</dbReference>
<dbReference type="PANTHER" id="PTHR46796">
    <property type="entry name" value="HTH-TYPE TRANSCRIPTIONAL ACTIVATOR RHAS-RELATED"/>
    <property type="match status" value="1"/>
</dbReference>
<dbReference type="GO" id="GO:0043565">
    <property type="term" value="F:sequence-specific DNA binding"/>
    <property type="evidence" value="ECO:0007669"/>
    <property type="project" value="InterPro"/>
</dbReference>
<evidence type="ECO:0000256" key="1">
    <source>
        <dbReference type="ARBA" id="ARBA00023015"/>
    </source>
</evidence>
<accession>A0A3A4A4X1</accession>
<evidence type="ECO:0000313" key="6">
    <source>
        <dbReference type="Proteomes" id="UP000265768"/>
    </source>
</evidence>
<evidence type="ECO:0000256" key="3">
    <source>
        <dbReference type="ARBA" id="ARBA00023163"/>
    </source>
</evidence>
<evidence type="ECO:0000256" key="2">
    <source>
        <dbReference type="ARBA" id="ARBA00023125"/>
    </source>
</evidence>
<dbReference type="InterPro" id="IPR050204">
    <property type="entry name" value="AraC_XylS_family_regulators"/>
</dbReference>
<keyword evidence="3" id="KW-0804">Transcription</keyword>
<name>A0A3A4A4X1_9ACTN</name>